<accession>A0A1H7J901</accession>
<evidence type="ECO:0000313" key="3">
    <source>
        <dbReference type="Proteomes" id="UP000199297"/>
    </source>
</evidence>
<proteinExistence type="inferred from homology"/>
<dbReference type="GO" id="GO:0047580">
    <property type="term" value="F:4-hydroxyproline epimerase activity"/>
    <property type="evidence" value="ECO:0007669"/>
    <property type="project" value="UniProtKB-ARBA"/>
</dbReference>
<sequence>MIKGTFFCIDAHTCGNPVRLVTSGHPNLKGNTMSEKRQDFLQNYDWIRQGLMFEPRGHDMMSGAFLYPPCSPSADAAILFIETSGCLPMCGHGTIGTVTAGLEKGLIKPKTAGKLVLDVPAGQINIDYQTQGDKVTAVRLYNVASYLAHQDVTLDIPGLGKLKVDVSYGGNFYVIVEPQEHFPGIEQWSADDILRWSPIVRKVAAESLQCIHPEDETVCGVSHVLWTGKTQTDGSDAANAVFYGDKAIDRSPCGTGTSARMAQLFAKGQLKLGDKFVHESYIGSQFIGKIEAVVELQSAHGPITAIKPSIEGWAHVFGSNCITIDDQDPYAMGFVVT</sequence>
<dbReference type="Proteomes" id="UP000199297">
    <property type="component" value="Unassembled WGS sequence"/>
</dbReference>
<dbReference type="NCBIfam" id="NF010578">
    <property type="entry name" value="PRK13971.1"/>
    <property type="match status" value="1"/>
</dbReference>
<organism evidence="2 3">
    <name type="scientific">Colwellia chukchiensis</name>
    <dbReference type="NCBI Taxonomy" id="641665"/>
    <lineage>
        <taxon>Bacteria</taxon>
        <taxon>Pseudomonadati</taxon>
        <taxon>Pseudomonadota</taxon>
        <taxon>Gammaproteobacteria</taxon>
        <taxon>Alteromonadales</taxon>
        <taxon>Colwelliaceae</taxon>
        <taxon>Colwellia</taxon>
    </lineage>
</organism>
<dbReference type="PANTHER" id="PTHR33442:SF1">
    <property type="entry name" value="TRANS-3-HYDROXY-L-PROLINE DEHYDRATASE"/>
    <property type="match status" value="1"/>
</dbReference>
<evidence type="ECO:0000256" key="1">
    <source>
        <dbReference type="ARBA" id="ARBA00007529"/>
    </source>
</evidence>
<dbReference type="Gene3D" id="3.10.310.10">
    <property type="entry name" value="Diaminopimelate Epimerase, Chain A, domain 1"/>
    <property type="match status" value="2"/>
</dbReference>
<dbReference type="FunFam" id="3.10.310.10:FF:000005">
    <property type="entry name" value="Proline racemase"/>
    <property type="match status" value="1"/>
</dbReference>
<dbReference type="SUPFAM" id="SSF54506">
    <property type="entry name" value="Diaminopimelate epimerase-like"/>
    <property type="match status" value="1"/>
</dbReference>
<dbReference type="AlphaFoldDB" id="A0A1H7J901"/>
<evidence type="ECO:0000313" key="2">
    <source>
        <dbReference type="EMBL" id="SEK70752.1"/>
    </source>
</evidence>
<dbReference type="STRING" id="641665.GCA_002104455_01770"/>
<keyword evidence="3" id="KW-1185">Reference proteome</keyword>
<dbReference type="RefSeq" id="WP_085283644.1">
    <property type="nucleotide sequence ID" value="NZ_FOBI01000002.1"/>
</dbReference>
<gene>
    <name evidence="2" type="ORF">SAMN05216262_102163</name>
</gene>
<name>A0A1H7J901_9GAMM</name>
<dbReference type="EMBL" id="FOBI01000002">
    <property type="protein sequence ID" value="SEK70752.1"/>
    <property type="molecule type" value="Genomic_DNA"/>
</dbReference>
<dbReference type="PANTHER" id="PTHR33442">
    <property type="entry name" value="TRANS-3-HYDROXY-L-PROLINE DEHYDRATASE"/>
    <property type="match status" value="1"/>
</dbReference>
<protein>
    <submittedName>
        <fullName evidence="2">Proline racemase</fullName>
    </submittedName>
</protein>
<dbReference type="Pfam" id="PF05544">
    <property type="entry name" value="Pro_racemase"/>
    <property type="match status" value="1"/>
</dbReference>
<dbReference type="SFLD" id="SFLDS00028">
    <property type="entry name" value="Proline_Racemase"/>
    <property type="match status" value="1"/>
</dbReference>
<dbReference type="InterPro" id="IPR008794">
    <property type="entry name" value="Pro_racemase_fam"/>
</dbReference>
<dbReference type="OrthoDB" id="181267at2"/>
<comment type="similarity">
    <text evidence="1">Belongs to the proline racemase family.</text>
</comment>
<dbReference type="PIRSF" id="PIRSF029792">
    <property type="entry name" value="Pro_racemase"/>
    <property type="match status" value="1"/>
</dbReference>
<reference evidence="3" key="1">
    <citation type="submission" date="2016-10" db="EMBL/GenBank/DDBJ databases">
        <authorList>
            <person name="Varghese N."/>
            <person name="Submissions S."/>
        </authorList>
    </citation>
    <scope>NUCLEOTIDE SEQUENCE [LARGE SCALE GENOMIC DNA]</scope>
    <source>
        <strain evidence="3">CGMCC 1.9127</strain>
    </source>
</reference>